<keyword evidence="2" id="KW-1185">Reference proteome</keyword>
<dbReference type="PANTHER" id="PTHR24121:SF32">
    <property type="entry name" value="DEATH DOMAIN-CONTAINING PROTEIN"/>
    <property type="match status" value="1"/>
</dbReference>
<dbReference type="InterPro" id="IPR037197">
    <property type="entry name" value="WWE_dom_sf"/>
</dbReference>
<comment type="caution">
    <text evidence="1">The sequence shown here is derived from an EMBL/GenBank/DDBJ whole genome shotgun (WGS) entry which is preliminary data.</text>
</comment>
<dbReference type="EMBL" id="BRXX01000319">
    <property type="protein sequence ID" value="GMI04645.1"/>
    <property type="molecule type" value="Genomic_DNA"/>
</dbReference>
<accession>A0A9W7F5X0</accession>
<dbReference type="SMART" id="SM00248">
    <property type="entry name" value="ANK"/>
    <property type="match status" value="7"/>
</dbReference>
<dbReference type="PANTHER" id="PTHR24121">
    <property type="entry name" value="NO MECHANORECEPTOR POTENTIAL C, ISOFORM D-RELATED"/>
    <property type="match status" value="1"/>
</dbReference>
<dbReference type="SUPFAM" id="SSF117839">
    <property type="entry name" value="WWE domain"/>
    <property type="match status" value="1"/>
</dbReference>
<gene>
    <name evidence="1" type="ORF">TrVE_jg1406</name>
</gene>
<dbReference type="Gene3D" id="1.25.40.20">
    <property type="entry name" value="Ankyrin repeat-containing domain"/>
    <property type="match status" value="2"/>
</dbReference>
<dbReference type="InterPro" id="IPR036770">
    <property type="entry name" value="Ankyrin_rpt-contain_sf"/>
</dbReference>
<dbReference type="Proteomes" id="UP001165160">
    <property type="component" value="Unassembled WGS sequence"/>
</dbReference>
<dbReference type="InterPro" id="IPR002110">
    <property type="entry name" value="Ankyrin_rpt"/>
</dbReference>
<organism evidence="1 2">
    <name type="scientific">Triparma verrucosa</name>
    <dbReference type="NCBI Taxonomy" id="1606542"/>
    <lineage>
        <taxon>Eukaryota</taxon>
        <taxon>Sar</taxon>
        <taxon>Stramenopiles</taxon>
        <taxon>Ochrophyta</taxon>
        <taxon>Bolidophyceae</taxon>
        <taxon>Parmales</taxon>
        <taxon>Triparmaceae</taxon>
        <taxon>Triparma</taxon>
    </lineage>
</organism>
<name>A0A9W7F5X0_9STRA</name>
<sequence>MSSPLPSLCKILKEIDPMTSPLSILHHLQKYPGSINEIDDEGFNPVHIACSYRHPLEVIRAVATANLETLNHRSILGTIPLHTAVFRKCSIEVIKFLIESNPGALSAEKSRNPTPLTEGGPKVQCGQGWLPLHYACGYAASSREVVMVLYHLHSSGLLIKDKASRTPFHWACEFQQFEIIYELLSFDKQVLEMKDENERLPISYLIHARAWDVEEIDELIKCVKIFYKTYPESISMKDKWGFTAANLAHQLQGVGSITLIKALEKRVDTSGETTRWEFKTDNEWSPFAPSASCFINEKMKEAMPIFSLYHFGAQYKIVIETRISGKCVKVDKTCGDVDVDSYNDDLDRSRTHKPFEMRMVDTSEDKVKAEKCPLLCNLIIQERWEDAMKVLNLPEPNNGKGSTIQGNNVLHLSCRHSAPLEVLKKIIEMDEDTLKQPNAENQQLPLHVIILNNANVEAIKLIVNEYTKAAEIMDKDGNFPLHLCIAREDIKLVQIICNFNWNATGRRNKDGRLPYDLVLARGMGEVFKGVTVPDEDVFDDKFWPVRVGDVLEFSAPPLCECKVIKVGEVGDFEVEEEGVRKTYDIYKEGKDPRFMRCRRKTRGGGEEALFASPADPEQDPIVEFDAATRNFNHAGGVLKTRLGSEISLPTNGRPTRLKMVEVDKNGEFPELIIPNTPTNYATSVLKFEGRDGIVKGGNGEGVTVRLPTNNIGDGSVRAWSEDANGVWKEIDEKNVAVNDYYASIKMDTIPHMLTATCDSCVYSDCSVLGFASKPLNKVVVCVVPRGADEREICLKVLDRKGFVLVDEGFDELRVKKGEEIHVKIPEVELEKAKTFMDKRLSFEFSNEAMEEAGVKGLGSKGLLGFKVSRVSEDDGEDEVELSIGHETFNIPDLTTLVVSAPLIASRSSQSIMFKCGELDGELKTLCYEFRLASLSIKDELENGFFIDVKDVEEEKWSMVGGLADPTVFSVGGIYACYCQCRLKHEASGRVGAWSGVLFVPPPNRRRTSVGSAGQLTEASDSAITSPLSLLTPSEAEAGSSGNSLTFDQQKLLEIISGCKVAKESAKVYSLCCYTLSKKVFFILKELQRSGVRVSEEVFEGLEAAVALIKSCGGRGWLEKLVLPPTPGWGSRFIEADENLVRCFMNCGGVEWAERFKQTELVNVSHLDYLDDFSFDYNGLARDHFIQVWKELEGDEKALEERIADFCLDFNCSYEEFSLETKEEGLRRAMRKLDMGGDAGGGDGGEDDGVSETVLAVGSPRSAINAIREGGQGKVSVAQTIFISGVAREAGHEMDAFRRLLRGKGFDVVCSTDDLRSGGLDFFESVSKEILGCGVFVVFSSESYGRRKLSKQTFSELESAVRFGKTVAIVGGGGALDTGLQERVRSAKFFACLDNNENRFENLLQFFSTLGINGGGNGEREEVASLKSSLFSEDSMDLEAARNKMEEDVRAWLHDNRLGMFADPLQEYGVRDFQDLFKLTDQSTWGDLEAMVGDKRVLKRFLKKLNLKSKSALLSGPGVEGRGIVAAVLEVAISIIKSAEDASKCGVMTAELYAARGGMVRDYLQVLGEKCEVMKQPILGMVERYVGEIHRILRDLDTDLKRTRSTVEEEAGGGKGGGVLGIIKKGLRTLQLGRGVTGTKKPELEDRLAFYDAKLDSLINQINRLVNLS</sequence>
<evidence type="ECO:0000313" key="1">
    <source>
        <dbReference type="EMBL" id="GMI04645.1"/>
    </source>
</evidence>
<reference evidence="2" key="1">
    <citation type="journal article" date="2023" name="Commun. Biol.">
        <title>Genome analysis of Parmales, the sister group of diatoms, reveals the evolutionary specialization of diatoms from phago-mixotrophs to photoautotrophs.</title>
        <authorList>
            <person name="Ban H."/>
            <person name="Sato S."/>
            <person name="Yoshikawa S."/>
            <person name="Yamada K."/>
            <person name="Nakamura Y."/>
            <person name="Ichinomiya M."/>
            <person name="Sato N."/>
            <person name="Blanc-Mathieu R."/>
            <person name="Endo H."/>
            <person name="Kuwata A."/>
            <person name="Ogata H."/>
        </authorList>
    </citation>
    <scope>NUCLEOTIDE SEQUENCE [LARGE SCALE GENOMIC DNA]</scope>
    <source>
        <strain evidence="2">NIES 3699</strain>
    </source>
</reference>
<dbReference type="SUPFAM" id="SSF48403">
    <property type="entry name" value="Ankyrin repeat"/>
    <property type="match status" value="2"/>
</dbReference>
<proteinExistence type="predicted"/>
<evidence type="ECO:0000313" key="2">
    <source>
        <dbReference type="Proteomes" id="UP001165160"/>
    </source>
</evidence>
<protein>
    <submittedName>
        <fullName evidence="1">Uncharacterized protein</fullName>
    </submittedName>
</protein>